<feature type="transmembrane region" description="Helical" evidence="1">
    <location>
        <begin position="34"/>
        <end position="54"/>
    </location>
</feature>
<dbReference type="EMBL" id="CP002048">
    <property type="protein sequence ID" value="ADI01337.1"/>
    <property type="molecule type" value="Genomic_DNA"/>
</dbReference>
<dbReference type="eggNOG" id="COG2715">
    <property type="taxonomic scope" value="Bacteria"/>
</dbReference>
<evidence type="ECO:0000256" key="1">
    <source>
        <dbReference type="SAM" id="Phobius"/>
    </source>
</evidence>
<feature type="transmembrane region" description="Helical" evidence="1">
    <location>
        <begin position="165"/>
        <end position="187"/>
    </location>
</feature>
<protein>
    <submittedName>
        <fullName evidence="3">Nucleoside recognition domain protein</fullName>
    </submittedName>
</protein>
<organism evidence="3 4">
    <name type="scientific">Syntrophothermus lipocalidus (strain DSM 12680 / TGB-C1)</name>
    <dbReference type="NCBI Taxonomy" id="643648"/>
    <lineage>
        <taxon>Bacteria</taxon>
        <taxon>Bacillati</taxon>
        <taxon>Bacillota</taxon>
        <taxon>Clostridia</taxon>
        <taxon>Eubacteriales</taxon>
        <taxon>Syntrophomonadaceae</taxon>
        <taxon>Syntrophothermus</taxon>
    </lineage>
</organism>
<dbReference type="InterPro" id="IPR011642">
    <property type="entry name" value="Gate_dom"/>
</dbReference>
<feature type="transmembrane region" description="Helical" evidence="1">
    <location>
        <begin position="88"/>
        <end position="110"/>
    </location>
</feature>
<evidence type="ECO:0000313" key="4">
    <source>
        <dbReference type="Proteomes" id="UP000000378"/>
    </source>
</evidence>
<evidence type="ECO:0000313" key="3">
    <source>
        <dbReference type="EMBL" id="ADI01337.1"/>
    </source>
</evidence>
<name>D7CKV2_SYNLT</name>
<evidence type="ECO:0000259" key="2">
    <source>
        <dbReference type="Pfam" id="PF07670"/>
    </source>
</evidence>
<dbReference type="OrthoDB" id="9782481at2"/>
<dbReference type="AlphaFoldDB" id="D7CKV2"/>
<dbReference type="RefSeq" id="WP_013174739.1">
    <property type="nucleotide sequence ID" value="NC_014220.1"/>
</dbReference>
<keyword evidence="1" id="KW-1133">Transmembrane helix</keyword>
<keyword evidence="4" id="KW-1185">Reference proteome</keyword>
<dbReference type="Proteomes" id="UP000000378">
    <property type="component" value="Chromosome"/>
</dbReference>
<dbReference type="STRING" id="643648.Slip_0553"/>
<proteinExistence type="predicted"/>
<reference evidence="4" key="1">
    <citation type="journal article" date="2010" name="Stand. Genomic Sci.">
        <title>Complete genome sequence of Syntrophothermus lipocalidus type strain (TGB-C1T).</title>
        <authorList>
            <consortium name="US DOE Joint Genome Institute (JGI-PGF)"/>
            <person name="Djao O."/>
            <person name="Zhang X."/>
            <person name="Lucas S."/>
            <person name="Lapidus A."/>
            <person name="Glavina Del Rio T."/>
            <person name="Nolan M."/>
            <person name="Tice H."/>
            <person name="Cheng J."/>
            <person name="Han C."/>
            <person name="Tapia R."/>
            <person name="Goodwin L."/>
            <person name="Pitluck S."/>
            <person name="Liolios K."/>
            <person name="Ivanova N."/>
            <person name="Mavromatis K."/>
            <person name="Mikhailova N."/>
            <person name="Ovchinnikova G."/>
            <person name="Pati A."/>
            <person name="Brambilla E."/>
            <person name="Chen A."/>
            <person name="Palaniappan K."/>
            <person name="Land M."/>
            <person name="Hauser L."/>
            <person name="Chang Y."/>
            <person name="Jeffries C."/>
            <person name="Rohde M."/>
            <person name="Sikorski J."/>
            <person name="Spring S."/>
            <person name="Goker M."/>
            <person name="Detter J."/>
            <person name="Woyke T."/>
            <person name="Bristow J."/>
            <person name="Eisen J."/>
            <person name="Markowitz V."/>
            <person name="Hugenholtz P."/>
            <person name="Kyrpides N."/>
            <person name="Klenk H."/>
        </authorList>
    </citation>
    <scope>NUCLEOTIDE SEQUENCE [LARGE SCALE GENOMIC DNA]</scope>
    <source>
        <strain evidence="4">DSM 12680 / TGB-C1</strain>
    </source>
</reference>
<sequence>MLNVIWLALLAGGVLVAALDGQVEVVTEAALGAARGAVEVCFDLVGVMALWLGIMRIAEKAGLVEALAWGLRPLMVKLFPSVPPSHPAMGAIILNLSANMLGLGNAATPFGMKAMRGLQELNRDSDEASEAMCTFLALNTSCITFIPATIIGIRASFGSANPTEIVGATIFATSCSMLLAVTVDYLFRTRSCWGRKNRAD</sequence>
<dbReference type="KEGG" id="slp:Slip_0553"/>
<keyword evidence="1" id="KW-0472">Membrane</keyword>
<reference evidence="3 4" key="2">
    <citation type="journal article" date="2010" name="Stand. Genomic Sci.">
        <title>Complete genome sequence of Syntrophothermus lipocalidus type strain (TGB-C1).</title>
        <authorList>
            <person name="Djao O.D."/>
            <person name="Zhang X."/>
            <person name="Lucas S."/>
            <person name="Lapidus A."/>
            <person name="Del Rio T.G."/>
            <person name="Nolan M."/>
            <person name="Tice H."/>
            <person name="Cheng J.F."/>
            <person name="Han C."/>
            <person name="Tapia R."/>
            <person name="Goodwin L."/>
            <person name="Pitluck S."/>
            <person name="Liolios K."/>
            <person name="Ivanova N."/>
            <person name="Mavromatis K."/>
            <person name="Mikhailova N."/>
            <person name="Ovchinnikova G."/>
            <person name="Pati A."/>
            <person name="Brambilla E."/>
            <person name="Chen A."/>
            <person name="Palaniappan K."/>
            <person name="Land M."/>
            <person name="Hauser L."/>
            <person name="Chang Y.J."/>
            <person name="Jeffries C.D."/>
            <person name="Rohde M."/>
            <person name="Sikorski J."/>
            <person name="Spring S."/>
            <person name="Goker M."/>
            <person name="Detter J.C."/>
            <person name="Woyke T."/>
            <person name="Bristow J."/>
            <person name="Eisen J.A."/>
            <person name="Markowitz V."/>
            <person name="Hugenholtz P."/>
            <person name="Kyrpides N.C."/>
            <person name="Klenk H.P."/>
        </authorList>
    </citation>
    <scope>NUCLEOTIDE SEQUENCE [LARGE SCALE GENOMIC DNA]</scope>
    <source>
        <strain evidence="4">DSM 12680 / TGB-C1</strain>
    </source>
</reference>
<accession>D7CKV2</accession>
<gene>
    <name evidence="3" type="ordered locus">Slip_0553</name>
</gene>
<dbReference type="Pfam" id="PF07670">
    <property type="entry name" value="Gate"/>
    <property type="match status" value="1"/>
</dbReference>
<dbReference type="HOGENOM" id="CLU_089992_1_0_9"/>
<feature type="transmembrane region" description="Helical" evidence="1">
    <location>
        <begin position="131"/>
        <end position="153"/>
    </location>
</feature>
<keyword evidence="1" id="KW-0812">Transmembrane</keyword>
<feature type="domain" description="Nucleoside transporter/FeoB GTPase Gate" evidence="2">
    <location>
        <begin position="43"/>
        <end position="156"/>
    </location>
</feature>